<sequence length="133" mass="15422">MVTTEETLMDDEQDMFERAAYFFSHDYQDRGMVKWQGYYLSDHTEDVKNKEALELARQNRKRMPEMTLTDMTAILFDAFGRHEEVAVQENYSDTDGAVPPIITGLVTGYTDSDIIIGDTRIPLSNLWWAQKTQ</sequence>
<evidence type="ECO:0000313" key="2">
    <source>
        <dbReference type="Proteomes" id="UP000297646"/>
    </source>
</evidence>
<dbReference type="Proteomes" id="UP000297646">
    <property type="component" value="Unassembled WGS sequence"/>
</dbReference>
<comment type="caution">
    <text evidence="1">The sequence shown here is derived from an EMBL/GenBank/DDBJ whole genome shotgun (WGS) entry which is preliminary data.</text>
</comment>
<gene>
    <name evidence="1" type="ORF">C6P11_00565</name>
</gene>
<dbReference type="OrthoDB" id="1644322at2"/>
<organism evidence="1 2">
    <name type="scientific">Weissella confusa</name>
    <name type="common">Lactobacillus confusus</name>
    <dbReference type="NCBI Taxonomy" id="1583"/>
    <lineage>
        <taxon>Bacteria</taxon>
        <taxon>Bacillati</taxon>
        <taxon>Bacillota</taxon>
        <taxon>Bacilli</taxon>
        <taxon>Lactobacillales</taxon>
        <taxon>Lactobacillaceae</taxon>
        <taxon>Weissella</taxon>
    </lineage>
</organism>
<protein>
    <recommendedName>
        <fullName evidence="3">DNA-directed RNA polymerase beta subunit</fullName>
    </recommendedName>
</protein>
<dbReference type="AlphaFoldDB" id="A0A4Z0S3B0"/>
<evidence type="ECO:0008006" key="3">
    <source>
        <dbReference type="Google" id="ProtNLM"/>
    </source>
</evidence>
<reference evidence="1 2" key="1">
    <citation type="submission" date="2018-03" db="EMBL/GenBank/DDBJ databases">
        <title>Genome sequencing of Weissella confusa isolates.</title>
        <authorList>
            <person name="Kajala I."/>
            <person name="Baruah R."/>
            <person name="Bergsveinson J."/>
            <person name="Juvonen R."/>
            <person name="Ziola B."/>
        </authorList>
    </citation>
    <scope>NUCLEOTIDE SEQUENCE [LARGE SCALE GENOMIC DNA]</scope>
    <source>
        <strain evidence="1 2">VTT E-062653</strain>
    </source>
</reference>
<name>A0A4Z0S3B0_WEICO</name>
<evidence type="ECO:0000313" key="1">
    <source>
        <dbReference type="EMBL" id="TGE75886.1"/>
    </source>
</evidence>
<accession>A0A4Z0S3B0</accession>
<dbReference type="EMBL" id="PVSN01000004">
    <property type="protein sequence ID" value="TGE75886.1"/>
    <property type="molecule type" value="Genomic_DNA"/>
</dbReference>
<proteinExistence type="predicted"/>